<dbReference type="AlphaFoldDB" id="A0A401GWD5"/>
<comment type="caution">
    <text evidence="1">The sequence shown here is derived from an EMBL/GenBank/DDBJ whole genome shotgun (WGS) entry which is preliminary data.</text>
</comment>
<sequence length="135" mass="15059">MESQEDSLLCIWVVPCLATTKKRQHGRTSQQPMPPALLKELFREAVTESEGDQLIHILKGKKFKGGLLQLELTLDWVTFDFHATQNDIFVFNAAKFIPKTAIVKLILFCGDFEPAAGTHVIIIQGEQCGLIGVVH</sequence>
<reference evidence="1 2" key="1">
    <citation type="journal article" date="2018" name="Sci. Rep.">
        <title>Genome sequence of the cauliflower mushroom Sparassis crispa (Hanabiratake) and its association with beneficial usage.</title>
        <authorList>
            <person name="Kiyama R."/>
            <person name="Furutani Y."/>
            <person name="Kawaguchi K."/>
            <person name="Nakanishi T."/>
        </authorList>
    </citation>
    <scope>NUCLEOTIDE SEQUENCE [LARGE SCALE GENOMIC DNA]</scope>
</reference>
<evidence type="ECO:0000313" key="2">
    <source>
        <dbReference type="Proteomes" id="UP000287166"/>
    </source>
</evidence>
<accession>A0A401GWD5</accession>
<evidence type="ECO:0000313" key="1">
    <source>
        <dbReference type="EMBL" id="GBE86479.1"/>
    </source>
</evidence>
<name>A0A401GWD5_9APHY</name>
<dbReference type="Proteomes" id="UP000287166">
    <property type="component" value="Unassembled WGS sequence"/>
</dbReference>
<dbReference type="InParanoid" id="A0A401GWD5"/>
<gene>
    <name evidence="1" type="ORF">SCP_0903580</name>
</gene>
<proteinExistence type="predicted"/>
<dbReference type="GeneID" id="38783396"/>
<organism evidence="1 2">
    <name type="scientific">Sparassis crispa</name>
    <dbReference type="NCBI Taxonomy" id="139825"/>
    <lineage>
        <taxon>Eukaryota</taxon>
        <taxon>Fungi</taxon>
        <taxon>Dikarya</taxon>
        <taxon>Basidiomycota</taxon>
        <taxon>Agaricomycotina</taxon>
        <taxon>Agaricomycetes</taxon>
        <taxon>Polyporales</taxon>
        <taxon>Sparassidaceae</taxon>
        <taxon>Sparassis</taxon>
    </lineage>
</organism>
<protein>
    <submittedName>
        <fullName evidence="1">Uncharacterized protein</fullName>
    </submittedName>
</protein>
<keyword evidence="2" id="KW-1185">Reference proteome</keyword>
<dbReference type="EMBL" id="BFAD01000009">
    <property type="protein sequence ID" value="GBE86479.1"/>
    <property type="molecule type" value="Genomic_DNA"/>
</dbReference>
<dbReference type="RefSeq" id="XP_027617392.1">
    <property type="nucleotide sequence ID" value="XM_027761591.1"/>
</dbReference>